<dbReference type="EMBL" id="DAEQIJ010000043">
    <property type="protein sequence ID" value="HBH2622196.1"/>
    <property type="molecule type" value="Genomic_DNA"/>
</dbReference>
<comment type="caution">
    <text evidence="1">The sequence shown here is derived from an EMBL/GenBank/DDBJ whole genome shotgun (WGS) entry which is preliminary data.</text>
</comment>
<evidence type="ECO:0000313" key="2">
    <source>
        <dbReference type="Proteomes" id="UP000879542"/>
    </source>
</evidence>
<reference evidence="1" key="2">
    <citation type="submission" date="2021-06" db="EMBL/GenBank/DDBJ databases">
        <authorList>
            <consortium name="NCBI Pathogen Detection Project"/>
        </authorList>
    </citation>
    <scope>NUCLEOTIDE SEQUENCE</scope>
    <source>
        <strain evidence="1">Clostridioides</strain>
    </source>
</reference>
<dbReference type="RefSeq" id="WP_021415861.1">
    <property type="nucleotide sequence ID" value="NZ_AP025558.1"/>
</dbReference>
<name>A0A9P3YV16_CLODI</name>
<proteinExistence type="predicted"/>
<sequence>MKYKEYEVALKRIKEFEEITKYKQIADEVLEKLDSNNRILIKFDFGDCQIQLNLSSDDEQEHFIKKEMYCAFRNIKNKLEEMLEEI</sequence>
<reference evidence="1" key="1">
    <citation type="journal article" date="2018" name="Genome Biol.">
        <title>SKESA: strategic k-mer extension for scrupulous assemblies.</title>
        <authorList>
            <person name="Souvorov A."/>
            <person name="Agarwala R."/>
            <person name="Lipman D.J."/>
        </authorList>
    </citation>
    <scope>NUCLEOTIDE SEQUENCE</scope>
    <source>
        <strain evidence="1">Clostridioides</strain>
    </source>
</reference>
<gene>
    <name evidence="1" type="ORF">KRQ00_004028</name>
</gene>
<dbReference type="Proteomes" id="UP000879542">
    <property type="component" value="Unassembled WGS sequence"/>
</dbReference>
<protein>
    <submittedName>
        <fullName evidence="1">Uncharacterized protein</fullName>
    </submittedName>
</protein>
<accession>A0A9P3YV16</accession>
<evidence type="ECO:0000313" key="1">
    <source>
        <dbReference type="EMBL" id="HBH2622196.1"/>
    </source>
</evidence>
<organism evidence="1 2">
    <name type="scientific">Clostridioides difficile</name>
    <name type="common">Peptoclostridium difficile</name>
    <dbReference type="NCBI Taxonomy" id="1496"/>
    <lineage>
        <taxon>Bacteria</taxon>
        <taxon>Bacillati</taxon>
        <taxon>Bacillota</taxon>
        <taxon>Clostridia</taxon>
        <taxon>Peptostreptococcales</taxon>
        <taxon>Peptostreptococcaceae</taxon>
        <taxon>Clostridioides</taxon>
    </lineage>
</organism>
<dbReference type="AlphaFoldDB" id="A0A9P3YV16"/>